<dbReference type="InParanoid" id="D8PYX8"/>
<sequence length="68" mass="6934">MSFKNEKSESQASLLPKGGQGDNKPKDDKKPVSPSAGVKSTSSDAEFAKLAKKHGWGSTTPSGASLGG</sequence>
<dbReference type="VEuPathDB" id="FungiDB:SCHCODRAFT_02493467"/>
<accession>D8PYX8</accession>
<gene>
    <name evidence="2" type="ORF">SCHCODRAFT_106543</name>
</gene>
<name>D8PYX8_SCHCM</name>
<feature type="region of interest" description="Disordered" evidence="1">
    <location>
        <begin position="1"/>
        <end position="46"/>
    </location>
</feature>
<dbReference type="AlphaFoldDB" id="D8PYX8"/>
<evidence type="ECO:0000313" key="2">
    <source>
        <dbReference type="EMBL" id="EFI98772.1"/>
    </source>
</evidence>
<evidence type="ECO:0000313" key="3">
    <source>
        <dbReference type="Proteomes" id="UP000007431"/>
    </source>
</evidence>
<dbReference type="RefSeq" id="XP_003033675.1">
    <property type="nucleotide sequence ID" value="XM_003033629.1"/>
</dbReference>
<dbReference type="HOGENOM" id="CLU_2795393_0_0_1"/>
<dbReference type="KEGG" id="scm:SCHCO_02493467"/>
<organism evidence="3">
    <name type="scientific">Schizophyllum commune (strain H4-8 / FGSC 9210)</name>
    <name type="common">Split gill fungus</name>
    <dbReference type="NCBI Taxonomy" id="578458"/>
    <lineage>
        <taxon>Eukaryota</taxon>
        <taxon>Fungi</taxon>
        <taxon>Dikarya</taxon>
        <taxon>Basidiomycota</taxon>
        <taxon>Agaricomycotina</taxon>
        <taxon>Agaricomycetes</taxon>
        <taxon>Agaricomycetidae</taxon>
        <taxon>Agaricales</taxon>
        <taxon>Schizophyllaceae</taxon>
        <taxon>Schizophyllum</taxon>
    </lineage>
</organism>
<dbReference type="GeneID" id="9585285"/>
<dbReference type="OrthoDB" id="10418089at2759"/>
<reference evidence="2 3" key="1">
    <citation type="journal article" date="2010" name="Nat. Biotechnol.">
        <title>Genome sequence of the model mushroom Schizophyllum commune.</title>
        <authorList>
            <person name="Ohm R.A."/>
            <person name="de Jong J.F."/>
            <person name="Lugones L.G."/>
            <person name="Aerts A."/>
            <person name="Kothe E."/>
            <person name="Stajich J.E."/>
            <person name="de Vries R.P."/>
            <person name="Record E."/>
            <person name="Levasseur A."/>
            <person name="Baker S.E."/>
            <person name="Bartholomew K.A."/>
            <person name="Coutinho P.M."/>
            <person name="Erdmann S."/>
            <person name="Fowler T.J."/>
            <person name="Gathman A.C."/>
            <person name="Lombard V."/>
            <person name="Henrissat B."/>
            <person name="Knabe N."/>
            <person name="Kuees U."/>
            <person name="Lilly W.W."/>
            <person name="Lindquist E."/>
            <person name="Lucas S."/>
            <person name="Magnuson J.K."/>
            <person name="Piumi F."/>
            <person name="Raudaskoski M."/>
            <person name="Salamov A."/>
            <person name="Schmutz J."/>
            <person name="Schwarze F.W.M.R."/>
            <person name="vanKuyk P.A."/>
            <person name="Horton J.S."/>
            <person name="Grigoriev I.V."/>
            <person name="Woesten H.A.B."/>
        </authorList>
    </citation>
    <scope>NUCLEOTIDE SEQUENCE [LARGE SCALE GENOMIC DNA]</scope>
    <source>
        <strain evidence="3">H4-8 / FGSC 9210</strain>
    </source>
</reference>
<keyword evidence="3" id="KW-1185">Reference proteome</keyword>
<feature type="non-terminal residue" evidence="2">
    <location>
        <position position="68"/>
    </location>
</feature>
<proteinExistence type="predicted"/>
<dbReference type="EMBL" id="GL377304">
    <property type="protein sequence ID" value="EFI98772.1"/>
    <property type="molecule type" value="Genomic_DNA"/>
</dbReference>
<evidence type="ECO:0000256" key="1">
    <source>
        <dbReference type="SAM" id="MobiDB-lite"/>
    </source>
</evidence>
<protein>
    <submittedName>
        <fullName evidence="2">Uncharacterized protein</fullName>
    </submittedName>
</protein>
<dbReference type="Proteomes" id="UP000007431">
    <property type="component" value="Unassembled WGS sequence"/>
</dbReference>